<evidence type="ECO:0008006" key="3">
    <source>
        <dbReference type="Google" id="ProtNLM"/>
    </source>
</evidence>
<dbReference type="InterPro" id="IPR015915">
    <property type="entry name" value="Kelch-typ_b-propeller"/>
</dbReference>
<evidence type="ECO:0000313" key="1">
    <source>
        <dbReference type="EMBL" id="GIQ83218.1"/>
    </source>
</evidence>
<organism evidence="1 2">
    <name type="scientific">Kipferlia bialata</name>
    <dbReference type="NCBI Taxonomy" id="797122"/>
    <lineage>
        <taxon>Eukaryota</taxon>
        <taxon>Metamonada</taxon>
        <taxon>Carpediemonas-like organisms</taxon>
        <taxon>Kipferlia</taxon>
    </lineage>
</organism>
<protein>
    <recommendedName>
        <fullName evidence="3">Kelch repeat type 1</fullName>
    </recommendedName>
</protein>
<evidence type="ECO:0000313" key="2">
    <source>
        <dbReference type="Proteomes" id="UP000265618"/>
    </source>
</evidence>
<dbReference type="EMBL" id="BDIP01000966">
    <property type="protein sequence ID" value="GIQ83218.1"/>
    <property type="molecule type" value="Genomic_DNA"/>
</dbReference>
<dbReference type="AlphaFoldDB" id="A0A9K3GHI2"/>
<dbReference type="Gene3D" id="2.120.10.80">
    <property type="entry name" value="Kelch-type beta propeller"/>
    <property type="match status" value="1"/>
</dbReference>
<comment type="caution">
    <text evidence="1">The sequence shown here is derived from an EMBL/GenBank/DDBJ whole genome shotgun (WGS) entry which is preliminary data.</text>
</comment>
<dbReference type="Proteomes" id="UP000265618">
    <property type="component" value="Unassembled WGS sequence"/>
</dbReference>
<dbReference type="SUPFAM" id="SSF117281">
    <property type="entry name" value="Kelch motif"/>
    <property type="match status" value="1"/>
</dbReference>
<accession>A0A9K3GHI2</accession>
<sequence length="376" mass="41997">MEDSVSEGYDYDHYGLRDTLEDETLNVYLNDSTGRIAERELNLLVEDIGPEYDSMADVPGILDSDVRRGPVIDPSSVTLLGMTHPLVSGDLVSLGRGQAAWVGTVQNVQGDANRTAVVLYSFKSDGSFTERLLSNAPVSGDDSDLCTCIRGEELFVFGADRESHATSNDVSVFNIVTEEWRTLPHTGVWPQSMHSMESEVQGNMWYIRGSVQVEGEADSYEAPRLIYGFDMDTHMWTKPFPSGTMLLTSEPNPSSDRAIYFSWINQLVYSHTSQEGCRLLTKCPSEALVPGLVLDRHVVFYKRSITGQAAVYCYSLVSGVWYRSDSPLSGYPWRHCLIEPLTALVITYQPLPDDTTVVRPYLMQLYMPEEEDAVSH</sequence>
<reference evidence="1 2" key="1">
    <citation type="journal article" date="2018" name="PLoS ONE">
        <title>The draft genome of Kipferlia bialata reveals reductive genome evolution in fornicate parasites.</title>
        <authorList>
            <person name="Tanifuji G."/>
            <person name="Takabayashi S."/>
            <person name="Kume K."/>
            <person name="Takagi M."/>
            <person name="Nakayama T."/>
            <person name="Kamikawa R."/>
            <person name="Inagaki Y."/>
            <person name="Hashimoto T."/>
        </authorList>
    </citation>
    <scope>NUCLEOTIDE SEQUENCE [LARGE SCALE GENOMIC DNA]</scope>
    <source>
        <strain evidence="1">NY0173</strain>
    </source>
</reference>
<keyword evidence="2" id="KW-1185">Reference proteome</keyword>
<proteinExistence type="predicted"/>
<gene>
    <name evidence="1" type="ORF">KIPB_004499</name>
</gene>
<name>A0A9K3GHI2_9EUKA</name>